<accession>A0A3P7LIK3</accession>
<dbReference type="OrthoDB" id="10456649at2759"/>
<dbReference type="AlphaFoldDB" id="A0A3P7LIK3"/>
<feature type="compositionally biased region" description="Basic and acidic residues" evidence="1">
    <location>
        <begin position="7"/>
        <end position="22"/>
    </location>
</feature>
<gene>
    <name evidence="2" type="ORF">SVUK_LOCUS17413</name>
</gene>
<evidence type="ECO:0000313" key="2">
    <source>
        <dbReference type="EMBL" id="VDM82415.1"/>
    </source>
</evidence>
<dbReference type="EMBL" id="UYYB01117565">
    <property type="protein sequence ID" value="VDM82415.1"/>
    <property type="molecule type" value="Genomic_DNA"/>
</dbReference>
<name>A0A3P7LIK3_STRVU</name>
<proteinExistence type="predicted"/>
<feature type="compositionally biased region" description="Polar residues" evidence="1">
    <location>
        <begin position="40"/>
        <end position="55"/>
    </location>
</feature>
<reference evidence="2 3" key="1">
    <citation type="submission" date="2018-11" db="EMBL/GenBank/DDBJ databases">
        <authorList>
            <consortium name="Pathogen Informatics"/>
        </authorList>
    </citation>
    <scope>NUCLEOTIDE SEQUENCE [LARGE SCALE GENOMIC DNA]</scope>
</reference>
<keyword evidence="3" id="KW-1185">Reference proteome</keyword>
<dbReference type="Proteomes" id="UP000270094">
    <property type="component" value="Unassembled WGS sequence"/>
</dbReference>
<feature type="region of interest" description="Disordered" evidence="1">
    <location>
        <begin position="1"/>
        <end position="22"/>
    </location>
</feature>
<sequence>MDFVLELGRRAKEMSEGEQEKMSDLGKALKNAAKVDYDVKNQSSEDASQATSGTSKDMMKAEKADEYLKQKVEGIKGQ</sequence>
<protein>
    <submittedName>
        <fullName evidence="2">Uncharacterized protein</fullName>
    </submittedName>
</protein>
<evidence type="ECO:0000313" key="3">
    <source>
        <dbReference type="Proteomes" id="UP000270094"/>
    </source>
</evidence>
<feature type="region of interest" description="Disordered" evidence="1">
    <location>
        <begin position="40"/>
        <end position="62"/>
    </location>
</feature>
<evidence type="ECO:0000256" key="1">
    <source>
        <dbReference type="SAM" id="MobiDB-lite"/>
    </source>
</evidence>
<organism evidence="2 3">
    <name type="scientific">Strongylus vulgaris</name>
    <name type="common">Blood worm</name>
    <dbReference type="NCBI Taxonomy" id="40348"/>
    <lineage>
        <taxon>Eukaryota</taxon>
        <taxon>Metazoa</taxon>
        <taxon>Ecdysozoa</taxon>
        <taxon>Nematoda</taxon>
        <taxon>Chromadorea</taxon>
        <taxon>Rhabditida</taxon>
        <taxon>Rhabditina</taxon>
        <taxon>Rhabditomorpha</taxon>
        <taxon>Strongyloidea</taxon>
        <taxon>Strongylidae</taxon>
        <taxon>Strongylus</taxon>
    </lineage>
</organism>